<dbReference type="RefSeq" id="WP_095313263.1">
    <property type="nucleotide sequence ID" value="NZ_JAMAWL010000002.1"/>
</dbReference>
<keyword evidence="4" id="KW-0804">Transcription</keyword>
<evidence type="ECO:0000256" key="2">
    <source>
        <dbReference type="ARBA" id="ARBA00023015"/>
    </source>
</evidence>
<evidence type="ECO:0000256" key="1">
    <source>
        <dbReference type="ARBA" id="ARBA00009437"/>
    </source>
</evidence>
<dbReference type="PANTHER" id="PTHR30126">
    <property type="entry name" value="HTH-TYPE TRANSCRIPTIONAL REGULATOR"/>
    <property type="match status" value="1"/>
</dbReference>
<feature type="domain" description="HTH lysR-type" evidence="5">
    <location>
        <begin position="1"/>
        <end position="58"/>
    </location>
</feature>
<dbReference type="InterPro" id="IPR005119">
    <property type="entry name" value="LysR_subst-bd"/>
</dbReference>
<gene>
    <name evidence="6" type="ORF">D1B32_20635</name>
</gene>
<dbReference type="Pfam" id="PF03466">
    <property type="entry name" value="LysR_substrate"/>
    <property type="match status" value="1"/>
</dbReference>
<evidence type="ECO:0000256" key="3">
    <source>
        <dbReference type="ARBA" id="ARBA00023125"/>
    </source>
</evidence>
<evidence type="ECO:0000259" key="5">
    <source>
        <dbReference type="PROSITE" id="PS50931"/>
    </source>
</evidence>
<dbReference type="OrthoDB" id="9803735at2"/>
<evidence type="ECO:0000313" key="6">
    <source>
        <dbReference type="EMBL" id="RHW29759.1"/>
    </source>
</evidence>
<dbReference type="PANTHER" id="PTHR30126:SF40">
    <property type="entry name" value="HTH-TYPE TRANSCRIPTIONAL REGULATOR GLTR"/>
    <property type="match status" value="1"/>
</dbReference>
<keyword evidence="2" id="KW-0805">Transcription regulation</keyword>
<organism evidence="6 7">
    <name type="scientific">Oceanobacillus profundus</name>
    <dbReference type="NCBI Taxonomy" id="372463"/>
    <lineage>
        <taxon>Bacteria</taxon>
        <taxon>Bacillati</taxon>
        <taxon>Bacillota</taxon>
        <taxon>Bacilli</taxon>
        <taxon>Bacillales</taxon>
        <taxon>Bacillaceae</taxon>
        <taxon>Oceanobacillus</taxon>
    </lineage>
</organism>
<dbReference type="SUPFAM" id="SSF53850">
    <property type="entry name" value="Periplasmic binding protein-like II"/>
    <property type="match status" value="1"/>
</dbReference>
<evidence type="ECO:0000313" key="7">
    <source>
        <dbReference type="Proteomes" id="UP000285456"/>
    </source>
</evidence>
<protein>
    <submittedName>
        <fullName evidence="6">LysR family transcriptional regulator</fullName>
    </submittedName>
</protein>
<dbReference type="InterPro" id="IPR000847">
    <property type="entry name" value="LysR_HTH_N"/>
</dbReference>
<dbReference type="GO" id="GO:0003700">
    <property type="term" value="F:DNA-binding transcription factor activity"/>
    <property type="evidence" value="ECO:0007669"/>
    <property type="project" value="InterPro"/>
</dbReference>
<dbReference type="PROSITE" id="PS50931">
    <property type="entry name" value="HTH_LYSR"/>
    <property type="match status" value="1"/>
</dbReference>
<evidence type="ECO:0000256" key="4">
    <source>
        <dbReference type="ARBA" id="ARBA00023163"/>
    </source>
</evidence>
<keyword evidence="7" id="KW-1185">Reference proteome</keyword>
<dbReference type="InterPro" id="IPR036388">
    <property type="entry name" value="WH-like_DNA-bd_sf"/>
</dbReference>
<sequence length="294" mass="33358">MNIENIEAFVLVNHFGSINKASKALFLSQPSVTARIQTLERELDTKLFDRVGRQLVITEQAKEFLPYAEQIIQYYKTGKKQLKVKELSDQLIIGCTELVSNYLIPKVIPAFTKKHPDVQLKLVTGSSDAIQNKVLNREVDIGFVRNSSHPLITSEKVLESPINLFVQPHHPFASFDSINIEALAQEPIIFFECGSLDWSMIRNLFQNLSVKPIIQYEVDNMETAKGLMVSGTGIGFLPEISVRNELARQELVHVNLPFVSNLSLKTNMIFYTEETPNYYTELLEIAKLEGSKRN</sequence>
<dbReference type="Proteomes" id="UP000285456">
    <property type="component" value="Unassembled WGS sequence"/>
</dbReference>
<dbReference type="EMBL" id="QWEH01000020">
    <property type="protein sequence ID" value="RHW29759.1"/>
    <property type="molecule type" value="Genomic_DNA"/>
</dbReference>
<dbReference type="AlphaFoldDB" id="A0A417YAQ6"/>
<dbReference type="GO" id="GO:0000976">
    <property type="term" value="F:transcription cis-regulatory region binding"/>
    <property type="evidence" value="ECO:0007669"/>
    <property type="project" value="TreeGrafter"/>
</dbReference>
<name>A0A417YAQ6_9BACI</name>
<dbReference type="PRINTS" id="PR00039">
    <property type="entry name" value="HTHLYSR"/>
</dbReference>
<proteinExistence type="inferred from homology"/>
<dbReference type="SUPFAM" id="SSF46785">
    <property type="entry name" value="Winged helix' DNA-binding domain"/>
    <property type="match status" value="1"/>
</dbReference>
<comment type="caution">
    <text evidence="6">The sequence shown here is derived from an EMBL/GenBank/DDBJ whole genome shotgun (WGS) entry which is preliminary data.</text>
</comment>
<dbReference type="CDD" id="cd05466">
    <property type="entry name" value="PBP2_LTTR_substrate"/>
    <property type="match status" value="1"/>
</dbReference>
<keyword evidence="3" id="KW-0238">DNA-binding</keyword>
<dbReference type="Gene3D" id="3.40.190.290">
    <property type="match status" value="1"/>
</dbReference>
<dbReference type="Pfam" id="PF00126">
    <property type="entry name" value="HTH_1"/>
    <property type="match status" value="1"/>
</dbReference>
<reference evidence="6 7" key="1">
    <citation type="journal article" date="2007" name="Int. J. Syst. Evol. Microbiol.">
        <title>Oceanobacillus profundus sp. nov., isolated from a deep-sea sediment core.</title>
        <authorList>
            <person name="Kim Y.G."/>
            <person name="Choi D.H."/>
            <person name="Hyun S."/>
            <person name="Cho B.C."/>
        </authorList>
    </citation>
    <scope>NUCLEOTIDE SEQUENCE [LARGE SCALE GENOMIC DNA]</scope>
    <source>
        <strain evidence="6 7">DSM 18246</strain>
    </source>
</reference>
<comment type="similarity">
    <text evidence="1">Belongs to the LysR transcriptional regulatory family.</text>
</comment>
<accession>A0A417YAQ6</accession>
<dbReference type="InterPro" id="IPR036390">
    <property type="entry name" value="WH_DNA-bd_sf"/>
</dbReference>
<dbReference type="Gene3D" id="1.10.10.10">
    <property type="entry name" value="Winged helix-like DNA-binding domain superfamily/Winged helix DNA-binding domain"/>
    <property type="match status" value="1"/>
</dbReference>